<dbReference type="EMBL" id="CM055111">
    <property type="protein sequence ID" value="KAJ7519187.1"/>
    <property type="molecule type" value="Genomic_DNA"/>
</dbReference>
<evidence type="ECO:0000313" key="2">
    <source>
        <dbReference type="Proteomes" id="UP001162992"/>
    </source>
</evidence>
<accession>A0ACC2ANQ1</accession>
<dbReference type="Proteomes" id="UP001162992">
    <property type="component" value="Chromosome 20"/>
</dbReference>
<sequence length="468" mass="52335">MAGTIASLPSSSSSFTFGYSSSSFSREASALASAAAGEPAHLLCHSRLPTAAIIPVRRFNTSRLRRRLQSSCCGSSYLPRNSIVFVASQFVCRFGFPTAANFCERQQLMIRKIRCLQSERVYTESKQELDTAQIPHRSSQEEDSAEDSTEDEQESDSFNSTSVAQTADEEDYGEVNKIFASRVVDRGTEYLIEWKDDHPDSWEPAANIARDVITEYENAWWQAARKADEKRLLELLQDEGRNVDAIDENERTALLFASGMGSERCARLLVEAGADVNWQDKDGFTAIHIAAGYVHISVVKILLELGADPDLEDSKGRSALGLAQDLLERTPKANPMQFARRLALDQIVKLLDEALYETVEVEQVLDKRVGESGRIEYLVRWSDDSEQSWVQVGDVGEDLVRDYEAGLEYGIAEKVLEKRLRDGQVEYLVKWADSENNTWEPADNVAAEVIAEFENASSVEEIKTSSER</sequence>
<name>A0ACC2ANQ1_DIPCM</name>
<reference evidence="2" key="1">
    <citation type="journal article" date="2024" name="Proc. Natl. Acad. Sci. U.S.A.">
        <title>Extraordinary preservation of gene collinearity over three hundred million years revealed in homosporous lycophytes.</title>
        <authorList>
            <person name="Li C."/>
            <person name="Wickell D."/>
            <person name="Kuo L.Y."/>
            <person name="Chen X."/>
            <person name="Nie B."/>
            <person name="Liao X."/>
            <person name="Peng D."/>
            <person name="Ji J."/>
            <person name="Jenkins J."/>
            <person name="Williams M."/>
            <person name="Shu S."/>
            <person name="Plott C."/>
            <person name="Barry K."/>
            <person name="Rajasekar S."/>
            <person name="Grimwood J."/>
            <person name="Han X."/>
            <person name="Sun S."/>
            <person name="Hou Z."/>
            <person name="He W."/>
            <person name="Dai G."/>
            <person name="Sun C."/>
            <person name="Schmutz J."/>
            <person name="Leebens-Mack J.H."/>
            <person name="Li F.W."/>
            <person name="Wang L."/>
        </authorList>
    </citation>
    <scope>NUCLEOTIDE SEQUENCE [LARGE SCALE GENOMIC DNA]</scope>
    <source>
        <strain evidence="2">cv. PW_Plant_1</strain>
    </source>
</reference>
<protein>
    <submittedName>
        <fullName evidence="1">Uncharacterized protein</fullName>
    </submittedName>
</protein>
<comment type="caution">
    <text evidence="1">The sequence shown here is derived from an EMBL/GenBank/DDBJ whole genome shotgun (WGS) entry which is preliminary data.</text>
</comment>
<organism evidence="1 2">
    <name type="scientific">Diphasiastrum complanatum</name>
    <name type="common">Issler's clubmoss</name>
    <name type="synonym">Lycopodium complanatum</name>
    <dbReference type="NCBI Taxonomy" id="34168"/>
    <lineage>
        <taxon>Eukaryota</taxon>
        <taxon>Viridiplantae</taxon>
        <taxon>Streptophyta</taxon>
        <taxon>Embryophyta</taxon>
        <taxon>Tracheophyta</taxon>
        <taxon>Lycopodiopsida</taxon>
        <taxon>Lycopodiales</taxon>
        <taxon>Lycopodiaceae</taxon>
        <taxon>Lycopodioideae</taxon>
        <taxon>Diphasiastrum</taxon>
    </lineage>
</organism>
<gene>
    <name evidence="1" type="ORF">O6H91_20G027000</name>
</gene>
<evidence type="ECO:0000313" key="1">
    <source>
        <dbReference type="EMBL" id="KAJ7519187.1"/>
    </source>
</evidence>
<keyword evidence="2" id="KW-1185">Reference proteome</keyword>
<proteinExistence type="predicted"/>